<evidence type="ECO:0000313" key="4">
    <source>
        <dbReference type="Proteomes" id="UP000317078"/>
    </source>
</evidence>
<dbReference type="InterPro" id="IPR013424">
    <property type="entry name" value="Ice-binding_C"/>
</dbReference>
<feature type="domain" description="Ice-binding protein C-terminal" evidence="2">
    <location>
        <begin position="166"/>
        <end position="189"/>
    </location>
</feature>
<comment type="caution">
    <text evidence="3">The sequence shown here is derived from an EMBL/GenBank/DDBJ whole genome shotgun (WGS) entry which is preliminary data.</text>
</comment>
<reference evidence="3 4" key="1">
    <citation type="journal article" date="2019" name="Environ. Microbiol.">
        <title>Species interactions and distinct microbial communities in high Arctic permafrost affected cryosols are associated with the CH4 and CO2 gas fluxes.</title>
        <authorList>
            <person name="Altshuler I."/>
            <person name="Hamel J."/>
            <person name="Turney S."/>
            <person name="Magnuson E."/>
            <person name="Levesque R."/>
            <person name="Greer C."/>
            <person name="Whyte L.G."/>
        </authorList>
    </citation>
    <scope>NUCLEOTIDE SEQUENCE [LARGE SCALE GENOMIC DNA]</scope>
    <source>
        <strain evidence="3 4">S9.3B</strain>
    </source>
</reference>
<dbReference type="AlphaFoldDB" id="A0A502GJN4"/>
<dbReference type="Pfam" id="PF07589">
    <property type="entry name" value="PEP-CTERM"/>
    <property type="match status" value="1"/>
</dbReference>
<feature type="signal peptide" evidence="1">
    <location>
        <begin position="1"/>
        <end position="23"/>
    </location>
</feature>
<dbReference type="EMBL" id="RCZP01000001">
    <property type="protein sequence ID" value="TPG61176.1"/>
    <property type="molecule type" value="Genomic_DNA"/>
</dbReference>
<sequence length="195" mass="20358">MKFTTHVIAGLIALAAAAAPAKAALISAGYFEGNDCSGRGGFANCYATTTGVTNIAASGGSPTIYKYNFGGGQDFGRFETISGQEFTVSYASSSNSLSFVYTPGADDPVIHYFSIKQADGYALFYDLQNAITSATINLTEYFGRRSGYSHITFYDTGSTPPPPPVAVPEPASMALFGMGLLGLGLVGRRKLPPTA</sequence>
<evidence type="ECO:0000313" key="3">
    <source>
        <dbReference type="EMBL" id="TPG61176.1"/>
    </source>
</evidence>
<proteinExistence type="predicted"/>
<name>A0A502GJN4_9PROT</name>
<dbReference type="RefSeq" id="WP_140880904.1">
    <property type="nucleotide sequence ID" value="NZ_RCZP01000001.1"/>
</dbReference>
<dbReference type="OrthoDB" id="7275329at2"/>
<organism evidence="3 4">
    <name type="scientific">Muricoccus nepalensis</name>
    <dbReference type="NCBI Taxonomy" id="1854500"/>
    <lineage>
        <taxon>Bacteria</taxon>
        <taxon>Pseudomonadati</taxon>
        <taxon>Pseudomonadota</taxon>
        <taxon>Alphaproteobacteria</taxon>
        <taxon>Acetobacterales</taxon>
        <taxon>Roseomonadaceae</taxon>
        <taxon>Muricoccus</taxon>
    </lineage>
</organism>
<protein>
    <submittedName>
        <fullName evidence="3">PEP-CTERM sorting domain-containing protein</fullName>
    </submittedName>
</protein>
<keyword evidence="4" id="KW-1185">Reference proteome</keyword>
<accession>A0A502GJN4</accession>
<dbReference type="NCBIfam" id="TIGR02595">
    <property type="entry name" value="PEP_CTERM"/>
    <property type="match status" value="1"/>
</dbReference>
<evidence type="ECO:0000256" key="1">
    <source>
        <dbReference type="SAM" id="SignalP"/>
    </source>
</evidence>
<keyword evidence="1" id="KW-0732">Signal</keyword>
<feature type="chain" id="PRO_5021193494" evidence="1">
    <location>
        <begin position="24"/>
        <end position="195"/>
    </location>
</feature>
<gene>
    <name evidence="3" type="ORF">EAH89_01030</name>
</gene>
<evidence type="ECO:0000259" key="2">
    <source>
        <dbReference type="Pfam" id="PF07589"/>
    </source>
</evidence>
<dbReference type="Proteomes" id="UP000317078">
    <property type="component" value="Unassembled WGS sequence"/>
</dbReference>